<dbReference type="FunFam" id="3.90.870.10:FF:000009">
    <property type="entry name" value="Threonylcarbamoyl-AMP synthase, putative"/>
    <property type="match status" value="1"/>
</dbReference>
<feature type="binding site" evidence="14">
    <location>
        <position position="63"/>
    </location>
    <ligand>
        <name>ATP</name>
        <dbReference type="ChEBI" id="CHEBI:30616"/>
    </ligand>
</feature>
<evidence type="ECO:0000256" key="2">
    <source>
        <dbReference type="ARBA" id="ARBA00007663"/>
    </source>
</evidence>
<keyword evidence="10 13" id="KW-0067">ATP-binding</keyword>
<evidence type="ECO:0000313" key="17">
    <source>
        <dbReference type="Proteomes" id="UP000215413"/>
    </source>
</evidence>
<evidence type="ECO:0000256" key="9">
    <source>
        <dbReference type="ARBA" id="ARBA00022741"/>
    </source>
</evidence>
<dbReference type="PANTHER" id="PTHR17490">
    <property type="entry name" value="SUA5"/>
    <property type="match status" value="1"/>
</dbReference>
<dbReference type="GO" id="GO:0008033">
    <property type="term" value="P:tRNA processing"/>
    <property type="evidence" value="ECO:0007669"/>
    <property type="project" value="UniProtKB-KW"/>
</dbReference>
<dbReference type="GO" id="GO:0006450">
    <property type="term" value="P:regulation of translational fidelity"/>
    <property type="evidence" value="ECO:0007669"/>
    <property type="project" value="TreeGrafter"/>
</dbReference>
<organism evidence="16 17">
    <name type="scientific">Finegoldia magna</name>
    <name type="common">Peptostreptococcus magnus</name>
    <dbReference type="NCBI Taxonomy" id="1260"/>
    <lineage>
        <taxon>Bacteria</taxon>
        <taxon>Bacillati</taxon>
        <taxon>Bacillota</taxon>
        <taxon>Tissierellia</taxon>
        <taxon>Tissierellales</taxon>
        <taxon>Peptoniphilaceae</taxon>
        <taxon>Finegoldia</taxon>
    </lineage>
</organism>
<dbReference type="GO" id="GO:0003725">
    <property type="term" value="F:double-stranded RNA binding"/>
    <property type="evidence" value="ECO:0007669"/>
    <property type="project" value="UniProtKB-UniRule"/>
</dbReference>
<feature type="binding site" evidence="14">
    <location>
        <position position="59"/>
    </location>
    <ligand>
        <name>ATP</name>
        <dbReference type="ChEBI" id="CHEBI:30616"/>
    </ligand>
</feature>
<feature type="binding site" evidence="14">
    <location>
        <position position="68"/>
    </location>
    <ligand>
        <name>L-threonine</name>
        <dbReference type="ChEBI" id="CHEBI:57926"/>
    </ligand>
</feature>
<feature type="binding site" evidence="14">
    <location>
        <position position="122"/>
    </location>
    <ligand>
        <name>L-threonine</name>
        <dbReference type="ChEBI" id="CHEBI:57926"/>
    </ligand>
</feature>
<evidence type="ECO:0000256" key="14">
    <source>
        <dbReference type="PIRSR" id="PIRSR004930-1"/>
    </source>
</evidence>
<keyword evidence="9 13" id="KW-0547">Nucleotide-binding</keyword>
<name>A0A233V411_FINMA</name>
<dbReference type="EMBL" id="NDYC01000026">
    <property type="protein sequence ID" value="OXZ27140.1"/>
    <property type="molecule type" value="Genomic_DNA"/>
</dbReference>
<dbReference type="InterPro" id="IPR050156">
    <property type="entry name" value="TC-AMP_synthase_SUA5"/>
</dbReference>
<dbReference type="Proteomes" id="UP000215413">
    <property type="component" value="Unassembled WGS sequence"/>
</dbReference>
<feature type="binding site" evidence="14">
    <location>
        <position position="182"/>
    </location>
    <ligand>
        <name>L-threonine</name>
        <dbReference type="ChEBI" id="CHEBI:57926"/>
    </ligand>
</feature>
<feature type="binding site" evidence="14">
    <location>
        <position position="196"/>
    </location>
    <ligand>
        <name>ATP</name>
        <dbReference type="ChEBI" id="CHEBI:30616"/>
    </ligand>
</feature>
<dbReference type="InterPro" id="IPR006070">
    <property type="entry name" value="Sua5-like_dom"/>
</dbReference>
<keyword evidence="6 13" id="KW-0808">Transferase</keyword>
<evidence type="ECO:0000256" key="8">
    <source>
        <dbReference type="ARBA" id="ARBA00022695"/>
    </source>
</evidence>
<feature type="binding site" evidence="14">
    <location>
        <position position="118"/>
    </location>
    <ligand>
        <name>ATP</name>
        <dbReference type="ChEBI" id="CHEBI:30616"/>
    </ligand>
</feature>
<evidence type="ECO:0000259" key="15">
    <source>
        <dbReference type="PROSITE" id="PS51163"/>
    </source>
</evidence>
<dbReference type="InterPro" id="IPR005145">
    <property type="entry name" value="Sua5_C"/>
</dbReference>
<feature type="domain" description="YrdC-like" evidence="15">
    <location>
        <begin position="14"/>
        <end position="200"/>
    </location>
</feature>
<dbReference type="GO" id="GO:0005737">
    <property type="term" value="C:cytoplasm"/>
    <property type="evidence" value="ECO:0007669"/>
    <property type="project" value="UniProtKB-SubCell"/>
</dbReference>
<feature type="binding site" evidence="14">
    <location>
        <position position="235"/>
    </location>
    <ligand>
        <name>ATP</name>
        <dbReference type="ChEBI" id="CHEBI:30616"/>
    </ligand>
</feature>
<dbReference type="NCBIfam" id="TIGR00057">
    <property type="entry name" value="L-threonylcarbamoyladenylate synthase"/>
    <property type="match status" value="1"/>
</dbReference>
<comment type="caution">
    <text evidence="16">The sequence shown here is derived from an EMBL/GenBank/DDBJ whole genome shotgun (WGS) entry which is preliminary data.</text>
</comment>
<evidence type="ECO:0000313" key="16">
    <source>
        <dbReference type="EMBL" id="OXZ27140.1"/>
    </source>
</evidence>
<dbReference type="Pfam" id="PF01300">
    <property type="entry name" value="Sua5_yciO_yrdC"/>
    <property type="match status" value="1"/>
</dbReference>
<reference evidence="17" key="1">
    <citation type="submission" date="2017-04" db="EMBL/GenBank/DDBJ databases">
        <title>Finegoldia magna isolated from orthopedic joint implant-associated infections.</title>
        <authorList>
            <person name="Bjorklund S."/>
            <person name="Bruggemann H."/>
            <person name="Jensen A."/>
            <person name="Hellmark B."/>
            <person name="Soderquist B."/>
        </authorList>
    </citation>
    <scope>NUCLEOTIDE SEQUENCE [LARGE SCALE GENOMIC DNA]</scope>
    <source>
        <strain evidence="17">CCUG 54800</strain>
    </source>
</reference>
<feature type="binding site" evidence="14">
    <location>
        <position position="142"/>
    </location>
    <ligand>
        <name>L-threonine</name>
        <dbReference type="ChEBI" id="CHEBI:57926"/>
    </ligand>
</feature>
<feature type="binding site" evidence="14">
    <location>
        <position position="144"/>
    </location>
    <ligand>
        <name>ATP</name>
        <dbReference type="ChEBI" id="CHEBI:30616"/>
    </ligand>
</feature>
<comment type="catalytic activity">
    <reaction evidence="12 13">
        <text>L-threonine + hydrogencarbonate + ATP = L-threonylcarbamoyladenylate + diphosphate + H2O</text>
        <dbReference type="Rhea" id="RHEA:36407"/>
        <dbReference type="ChEBI" id="CHEBI:15377"/>
        <dbReference type="ChEBI" id="CHEBI:17544"/>
        <dbReference type="ChEBI" id="CHEBI:30616"/>
        <dbReference type="ChEBI" id="CHEBI:33019"/>
        <dbReference type="ChEBI" id="CHEBI:57926"/>
        <dbReference type="ChEBI" id="CHEBI:73682"/>
        <dbReference type="EC" id="2.7.7.87"/>
    </reaction>
</comment>
<dbReference type="PROSITE" id="PS51163">
    <property type="entry name" value="YRDC"/>
    <property type="match status" value="1"/>
</dbReference>
<dbReference type="EC" id="2.7.7.87" evidence="3 13"/>
<evidence type="ECO:0000256" key="7">
    <source>
        <dbReference type="ARBA" id="ARBA00022694"/>
    </source>
</evidence>
<accession>A0A233V411</accession>
<evidence type="ECO:0000256" key="5">
    <source>
        <dbReference type="ARBA" id="ARBA00022490"/>
    </source>
</evidence>
<dbReference type="PIRSF" id="PIRSF004930">
    <property type="entry name" value="Tln_factor_SUA5"/>
    <property type="match status" value="1"/>
</dbReference>
<gene>
    <name evidence="16" type="ORF">B9N49_06060</name>
</gene>
<evidence type="ECO:0000256" key="12">
    <source>
        <dbReference type="ARBA" id="ARBA00048366"/>
    </source>
</evidence>
<comment type="function">
    <text evidence="13">Required for the formation of a threonylcarbamoyl group on adenosine at position 37 (t(6)A37) in tRNAs that read codons beginning with adenine.</text>
</comment>
<protein>
    <recommendedName>
        <fullName evidence="4 13">Threonylcarbamoyl-AMP synthase</fullName>
        <shortName evidence="13">TC-AMP synthase</shortName>
        <ecNumber evidence="3 13">2.7.7.87</ecNumber>
    </recommendedName>
    <alternativeName>
        <fullName evidence="11 13">L-threonylcarbamoyladenylate synthase</fullName>
    </alternativeName>
</protein>
<dbReference type="InterPro" id="IPR017945">
    <property type="entry name" value="DHBP_synth_RibB-like_a/b_dom"/>
</dbReference>
<sequence>MNTIIEKLDGQNKISALEKAADLIKNGSVVAFPTETVYGLGANGLDEEACKKIFDVKRRKRDNPLILHVTNDEMVRNLSSEITEDQQKLMDNLWPGPLTIIFKKSDKVNDVVSCGGNTVAIRNPSDEIARFLIDKSNCPIAAPSANKSGRPSPTNAQDVYSDMQGEIEMILDGGSCNIGIESTVVDLTEKPYTILRPGFYTKEDLEEYLDEVVYDKSLIDSNTIPKSPGQKYKHYAPKTKLIVIKGNMDNIQSYVNSLGINTDEIGFILCEETATNVNFENVKIISKRNDYLNFAHNIFSYLRELDKLNYKLLICEGVNEQKMGISIMNRLKKSCANNIELI</sequence>
<keyword evidence="7 13" id="KW-0819">tRNA processing</keyword>
<evidence type="ECO:0000256" key="13">
    <source>
        <dbReference type="PIRNR" id="PIRNR004930"/>
    </source>
</evidence>
<dbReference type="Pfam" id="PF03481">
    <property type="entry name" value="Sua5_C"/>
    <property type="match status" value="1"/>
</dbReference>
<evidence type="ECO:0000256" key="4">
    <source>
        <dbReference type="ARBA" id="ARBA00015492"/>
    </source>
</evidence>
<dbReference type="PANTHER" id="PTHR17490:SF16">
    <property type="entry name" value="THREONYLCARBAMOYL-AMP SYNTHASE"/>
    <property type="match status" value="1"/>
</dbReference>
<feature type="binding site" evidence="14">
    <location>
        <position position="36"/>
    </location>
    <ligand>
        <name>L-threonine</name>
        <dbReference type="ChEBI" id="CHEBI:57926"/>
    </ligand>
</feature>
<evidence type="ECO:0000256" key="11">
    <source>
        <dbReference type="ARBA" id="ARBA00029774"/>
    </source>
</evidence>
<keyword evidence="5 13" id="KW-0963">Cytoplasm</keyword>
<dbReference type="GO" id="GO:0061710">
    <property type="term" value="F:L-threonylcarbamoyladenylate synthase"/>
    <property type="evidence" value="ECO:0007669"/>
    <property type="project" value="UniProtKB-EC"/>
</dbReference>
<evidence type="ECO:0000256" key="1">
    <source>
        <dbReference type="ARBA" id="ARBA00004496"/>
    </source>
</evidence>
<evidence type="ECO:0000256" key="3">
    <source>
        <dbReference type="ARBA" id="ARBA00012584"/>
    </source>
</evidence>
<dbReference type="SUPFAM" id="SSF55821">
    <property type="entry name" value="YrdC/RibB"/>
    <property type="match status" value="1"/>
</dbReference>
<dbReference type="RefSeq" id="WP_094205955.1">
    <property type="nucleotide sequence ID" value="NZ_NDYC01000026.1"/>
</dbReference>
<dbReference type="InterPro" id="IPR038385">
    <property type="entry name" value="Sua5/YwlC_C"/>
</dbReference>
<feature type="binding site" evidence="14">
    <location>
        <position position="152"/>
    </location>
    <ligand>
        <name>ATP</name>
        <dbReference type="ChEBI" id="CHEBI:30616"/>
    </ligand>
</feature>
<dbReference type="InterPro" id="IPR010923">
    <property type="entry name" value="T(6)A37_SUA5"/>
</dbReference>
<evidence type="ECO:0000256" key="6">
    <source>
        <dbReference type="ARBA" id="ARBA00022679"/>
    </source>
</evidence>
<dbReference type="Gene3D" id="3.90.870.10">
    <property type="entry name" value="DHBP synthase"/>
    <property type="match status" value="1"/>
</dbReference>
<dbReference type="AlphaFoldDB" id="A0A233V411"/>
<comment type="similarity">
    <text evidence="2 13">Belongs to the SUA5 family.</text>
</comment>
<comment type="subcellular location">
    <subcellularLocation>
        <location evidence="1 13">Cytoplasm</location>
    </subcellularLocation>
</comment>
<dbReference type="GO" id="GO:0000049">
    <property type="term" value="F:tRNA binding"/>
    <property type="evidence" value="ECO:0007669"/>
    <property type="project" value="TreeGrafter"/>
</dbReference>
<proteinExistence type="inferred from homology"/>
<dbReference type="Gene3D" id="3.40.50.11030">
    <property type="entry name" value="Threonylcarbamoyl-AMP synthase, C-terminal domain"/>
    <property type="match status" value="1"/>
</dbReference>
<dbReference type="GO" id="GO:0005524">
    <property type="term" value="F:ATP binding"/>
    <property type="evidence" value="ECO:0007669"/>
    <property type="project" value="UniProtKB-UniRule"/>
</dbReference>
<keyword evidence="8 13" id="KW-0548">Nucleotidyltransferase</keyword>
<evidence type="ECO:0000256" key="10">
    <source>
        <dbReference type="ARBA" id="ARBA00022840"/>
    </source>
</evidence>